<evidence type="ECO:0000313" key="4">
    <source>
        <dbReference type="Proteomes" id="UP001558353"/>
    </source>
</evidence>
<feature type="region of interest" description="Disordered" evidence="1">
    <location>
        <begin position="1"/>
        <end position="41"/>
    </location>
</feature>
<feature type="transmembrane region" description="Helical" evidence="2">
    <location>
        <begin position="145"/>
        <end position="169"/>
    </location>
</feature>
<evidence type="ECO:0000256" key="1">
    <source>
        <dbReference type="SAM" id="MobiDB-lite"/>
    </source>
</evidence>
<dbReference type="Proteomes" id="UP001558353">
    <property type="component" value="Unassembled WGS sequence"/>
</dbReference>
<keyword evidence="4" id="KW-1185">Reference proteome</keyword>
<organism evidence="3 4">
    <name type="scientific">Corynebacterium xerosis</name>
    <dbReference type="NCBI Taxonomy" id="1725"/>
    <lineage>
        <taxon>Bacteria</taxon>
        <taxon>Bacillati</taxon>
        <taxon>Actinomycetota</taxon>
        <taxon>Actinomycetes</taxon>
        <taxon>Mycobacteriales</taxon>
        <taxon>Corynebacteriaceae</taxon>
        <taxon>Corynebacterium</taxon>
    </lineage>
</organism>
<reference evidence="3 4" key="1">
    <citation type="journal article" date="2024" name="Fungal Genet. Biol.">
        <title>The porcine skin microbiome exhibits broad fungal antagonism.</title>
        <authorList>
            <person name="De La Cruz K.F."/>
            <person name="Townsend E.C."/>
            <person name="Alex Cheong J.Z."/>
            <person name="Salamzade R."/>
            <person name="Liu A."/>
            <person name="Sandstrom S."/>
            <person name="Davila E."/>
            <person name="Huang L."/>
            <person name="Xu K.H."/>
            <person name="Wu S.Y."/>
            <person name="Meudt J.J."/>
            <person name="Shanmuganayagam D."/>
            <person name="Gibson A.L.F."/>
            <person name="Kalan L.R."/>
        </authorList>
    </citation>
    <scope>NUCLEOTIDE SEQUENCE [LARGE SCALE GENOMIC DNA]</scope>
    <source>
        <strain evidence="3 4">LK2569</strain>
    </source>
</reference>
<feature type="transmembrane region" description="Helical" evidence="2">
    <location>
        <begin position="51"/>
        <end position="71"/>
    </location>
</feature>
<dbReference type="RefSeq" id="WP_368522008.1">
    <property type="nucleotide sequence ID" value="NZ_JAYWMA010000002.1"/>
</dbReference>
<feature type="compositionally biased region" description="Low complexity" evidence="1">
    <location>
        <begin position="27"/>
        <end position="37"/>
    </location>
</feature>
<comment type="caution">
    <text evidence="3">The sequence shown here is derived from an EMBL/GenBank/DDBJ whole genome shotgun (WGS) entry which is preliminary data.</text>
</comment>
<evidence type="ECO:0000313" key="3">
    <source>
        <dbReference type="EMBL" id="MEX3527906.1"/>
    </source>
</evidence>
<protein>
    <submittedName>
        <fullName evidence="3">DUF3592 domain-containing protein</fullName>
    </submittedName>
</protein>
<feature type="compositionally biased region" description="Gly residues" evidence="1">
    <location>
        <begin position="17"/>
        <end position="26"/>
    </location>
</feature>
<keyword evidence="2" id="KW-0472">Membrane</keyword>
<keyword evidence="2" id="KW-1133">Transmembrane helix</keyword>
<gene>
    <name evidence="3" type="ORF">VVR64_02315</name>
</gene>
<sequence length="195" mass="21085">MSQRPRGEEAGAADVTGAGGRSGGPGTTTPGTTTRGRPGFRRGWPRRLRQLILFLLICLFVVAGGLVYGSWADDRAIESDTGRAVAAVRHVGVLRTAVDFIDETGEFRSPPTGLLFPVGLEEGQRVRVEYDRAEPERVRVEGRRWTLSVVPALSIIVVGLIVAAPLWWLSIRATRRSLDDPATVTPSTPRGEVGM</sequence>
<dbReference type="EMBL" id="JAYWMA010000002">
    <property type="protein sequence ID" value="MEX3527906.1"/>
    <property type="molecule type" value="Genomic_DNA"/>
</dbReference>
<accession>A0ABV3USN4</accession>
<name>A0ABV3USN4_9CORY</name>
<proteinExistence type="predicted"/>
<keyword evidence="2" id="KW-0812">Transmembrane</keyword>
<evidence type="ECO:0000256" key="2">
    <source>
        <dbReference type="SAM" id="Phobius"/>
    </source>
</evidence>